<protein>
    <recommendedName>
        <fullName evidence="1">Glycosyl transferase family 25 domain-containing protein</fullName>
    </recommendedName>
</protein>
<dbReference type="Proteomes" id="UP000181790">
    <property type="component" value="Unassembled WGS sequence"/>
</dbReference>
<feature type="domain" description="Glycosyl transferase family 25" evidence="1">
    <location>
        <begin position="19"/>
        <end position="225"/>
    </location>
</feature>
<dbReference type="EMBL" id="MORL01000002">
    <property type="protein sequence ID" value="OIN60545.1"/>
    <property type="molecule type" value="Genomic_DNA"/>
</dbReference>
<reference evidence="2 3" key="1">
    <citation type="submission" date="2016-10" db="EMBL/GenBank/DDBJ databases">
        <title>Arsenicibacter rosenii gen. nov., sp. nov., an efficient arsenic-methylating bacterium isolated from an arsenic-contaminated paddy soil.</title>
        <authorList>
            <person name="Huang K."/>
        </authorList>
    </citation>
    <scope>NUCLEOTIDE SEQUENCE [LARGE SCALE GENOMIC DNA]</scope>
    <source>
        <strain evidence="2 3">SM-1</strain>
    </source>
</reference>
<keyword evidence="3" id="KW-1185">Reference proteome</keyword>
<dbReference type="AlphaFoldDB" id="A0A1S2VQR0"/>
<sequence length="254" mass="29410">MTTQSLPPEVCAFLKNYFDKIYIITLNRAHDRHAMFKKLLSGLDYQIFRAVDKQDLNRADLIRRGVYDDQTARHPRYRHVEGLSEGQIACSLSHRQLHEKIVREGYERVLIFEDDVVPVFEQLHQLADTLRQLPQNWELLYLGYTKNEELNLKQQVKQQFYKLTSPFGLLRWTPKEAARYLPRPYSANLRLAGLHDCTHAYAVSRSAAEKLVKAQHPVIAIIDAMISVLVLNGELNAFVTLPKFFDQQGPSYIG</sequence>
<gene>
    <name evidence="2" type="ORF">BLX24_06415</name>
</gene>
<comment type="caution">
    <text evidence="2">The sequence shown here is derived from an EMBL/GenBank/DDBJ whole genome shotgun (WGS) entry which is preliminary data.</text>
</comment>
<dbReference type="CDD" id="cd06532">
    <property type="entry name" value="Glyco_transf_25"/>
    <property type="match status" value="1"/>
</dbReference>
<accession>A0A1S2VQR0</accession>
<evidence type="ECO:0000259" key="1">
    <source>
        <dbReference type="Pfam" id="PF01755"/>
    </source>
</evidence>
<dbReference type="InterPro" id="IPR002654">
    <property type="entry name" value="Glyco_trans_25"/>
</dbReference>
<dbReference type="Pfam" id="PF01755">
    <property type="entry name" value="Glyco_transf_25"/>
    <property type="match status" value="1"/>
</dbReference>
<name>A0A1S2VQR0_9BACT</name>
<evidence type="ECO:0000313" key="3">
    <source>
        <dbReference type="Proteomes" id="UP000181790"/>
    </source>
</evidence>
<organism evidence="2 3">
    <name type="scientific">Arsenicibacter rosenii</name>
    <dbReference type="NCBI Taxonomy" id="1750698"/>
    <lineage>
        <taxon>Bacteria</taxon>
        <taxon>Pseudomonadati</taxon>
        <taxon>Bacteroidota</taxon>
        <taxon>Cytophagia</taxon>
        <taxon>Cytophagales</taxon>
        <taxon>Spirosomataceae</taxon>
        <taxon>Arsenicibacter</taxon>
    </lineage>
</organism>
<proteinExistence type="predicted"/>
<evidence type="ECO:0000313" key="2">
    <source>
        <dbReference type="EMBL" id="OIN60545.1"/>
    </source>
</evidence>